<organism evidence="1">
    <name type="scientific">viral metagenome</name>
    <dbReference type="NCBI Taxonomy" id="1070528"/>
    <lineage>
        <taxon>unclassified sequences</taxon>
        <taxon>metagenomes</taxon>
        <taxon>organismal metagenomes</taxon>
    </lineage>
</organism>
<dbReference type="Pfam" id="PF19064">
    <property type="entry name" value="DUF5760"/>
    <property type="match status" value="1"/>
</dbReference>
<reference evidence="1" key="1">
    <citation type="journal article" date="2020" name="Nature">
        <title>Giant virus diversity and host interactions through global metagenomics.</title>
        <authorList>
            <person name="Schulz F."/>
            <person name="Roux S."/>
            <person name="Paez-Espino D."/>
            <person name="Jungbluth S."/>
            <person name="Walsh D.A."/>
            <person name="Denef V.J."/>
            <person name="McMahon K.D."/>
            <person name="Konstantinidis K.T."/>
            <person name="Eloe-Fadrosh E.A."/>
            <person name="Kyrpides N.C."/>
            <person name="Woyke T."/>
        </authorList>
    </citation>
    <scope>NUCLEOTIDE SEQUENCE</scope>
    <source>
        <strain evidence="1">GVMAG-S-3300012919-55</strain>
    </source>
</reference>
<sequence>MDNQSLVTTIKQWIDLENEISEMSKKLRIMRKSKKDLNLTLMKVMKENEIDCFDCNSGQLTYTKNNIKKPINKKYLNDVLGKYFQDSSQEEADKLCNYIMENRDVRIQENIKLKKKNFNHDNV</sequence>
<dbReference type="AlphaFoldDB" id="A0A6C0KKW7"/>
<proteinExistence type="predicted"/>
<dbReference type="InterPro" id="IPR043918">
    <property type="entry name" value="DUF5760"/>
</dbReference>
<protein>
    <submittedName>
        <fullName evidence="1">Uncharacterized protein</fullName>
    </submittedName>
</protein>
<name>A0A6C0KKW7_9ZZZZ</name>
<accession>A0A6C0KKW7</accession>
<evidence type="ECO:0000313" key="1">
    <source>
        <dbReference type="EMBL" id="QHU17806.1"/>
    </source>
</evidence>
<dbReference type="EMBL" id="MN740918">
    <property type="protein sequence ID" value="QHU17806.1"/>
    <property type="molecule type" value="Genomic_DNA"/>
</dbReference>